<evidence type="ECO:0000313" key="3">
    <source>
        <dbReference type="Proteomes" id="UP000775872"/>
    </source>
</evidence>
<accession>A0A9N9ZFR3</accession>
<dbReference type="Proteomes" id="UP000775872">
    <property type="component" value="Unassembled WGS sequence"/>
</dbReference>
<comment type="caution">
    <text evidence="2">The sequence shown here is derived from an EMBL/GenBank/DDBJ whole genome shotgun (WGS) entry which is preliminary data.</text>
</comment>
<reference evidence="2" key="1">
    <citation type="submission" date="2021-10" db="EMBL/GenBank/DDBJ databases">
        <authorList>
            <person name="Piombo E."/>
        </authorList>
    </citation>
    <scope>NUCLEOTIDE SEQUENCE</scope>
</reference>
<dbReference type="InterPro" id="IPR010259">
    <property type="entry name" value="S8pro/Inhibitor_I9"/>
</dbReference>
<dbReference type="OrthoDB" id="5149495at2759"/>
<organism evidence="2 3">
    <name type="scientific">Clonostachys solani</name>
    <dbReference type="NCBI Taxonomy" id="160281"/>
    <lineage>
        <taxon>Eukaryota</taxon>
        <taxon>Fungi</taxon>
        <taxon>Dikarya</taxon>
        <taxon>Ascomycota</taxon>
        <taxon>Pezizomycotina</taxon>
        <taxon>Sordariomycetes</taxon>
        <taxon>Hypocreomycetidae</taxon>
        <taxon>Hypocreales</taxon>
        <taxon>Bionectriaceae</taxon>
        <taxon>Clonostachys</taxon>
    </lineage>
</organism>
<keyword evidence="3" id="KW-1185">Reference proteome</keyword>
<gene>
    <name evidence="2" type="ORF">CSOL1703_00017666</name>
</gene>
<evidence type="ECO:0000313" key="2">
    <source>
        <dbReference type="EMBL" id="CAH0055562.1"/>
    </source>
</evidence>
<sequence>MGDATVKRIRDDPSVTSVNAVGYIGKNESLMEVFSPTHEYMVIMDPRSKMDVWTHAQNVTKRWITKHQVKDGKLFEGATSFYDDALKVYSGYFDPETIERIKNDENVSESKHKTAQYNLLTHSTIG</sequence>
<dbReference type="EMBL" id="CABFOC020000057">
    <property type="protein sequence ID" value="CAH0055562.1"/>
    <property type="molecule type" value="Genomic_DNA"/>
</dbReference>
<protein>
    <recommendedName>
        <fullName evidence="1">Inhibitor I9 domain-containing protein</fullName>
    </recommendedName>
</protein>
<proteinExistence type="predicted"/>
<dbReference type="AlphaFoldDB" id="A0A9N9ZFR3"/>
<evidence type="ECO:0000259" key="1">
    <source>
        <dbReference type="Pfam" id="PF05922"/>
    </source>
</evidence>
<dbReference type="Pfam" id="PF05922">
    <property type="entry name" value="Inhibitor_I9"/>
    <property type="match status" value="1"/>
</dbReference>
<name>A0A9N9ZFR3_9HYPO</name>
<feature type="domain" description="Inhibitor I9" evidence="1">
    <location>
        <begin position="40"/>
        <end position="108"/>
    </location>
</feature>